<keyword evidence="3 7" id="KW-0812">Transmembrane</keyword>
<dbReference type="PANTHER" id="PTHR22883:SF203">
    <property type="entry name" value="PALMITOYLTRANSFERASE"/>
    <property type="match status" value="1"/>
</dbReference>
<feature type="domain" description="Palmitoyltransferase DHHC" evidence="9">
    <location>
        <begin position="36"/>
        <end position="172"/>
    </location>
</feature>
<comment type="similarity">
    <text evidence="7">Belongs to the DHHC palmitoyltransferase family.</text>
</comment>
<keyword evidence="4 7" id="KW-1133">Transmembrane helix</keyword>
<evidence type="ECO:0000256" key="2">
    <source>
        <dbReference type="ARBA" id="ARBA00022679"/>
    </source>
</evidence>
<dbReference type="InterPro" id="IPR001594">
    <property type="entry name" value="Palmitoyltrfase_DHHC"/>
</dbReference>
<evidence type="ECO:0000256" key="7">
    <source>
        <dbReference type="RuleBase" id="RU079119"/>
    </source>
</evidence>
<evidence type="ECO:0000256" key="1">
    <source>
        <dbReference type="ARBA" id="ARBA00004141"/>
    </source>
</evidence>
<dbReference type="Pfam" id="PF01529">
    <property type="entry name" value="DHHC"/>
    <property type="match status" value="1"/>
</dbReference>
<reference evidence="10 11" key="1">
    <citation type="submission" date="2016-11" db="EMBL/GenBank/DDBJ databases">
        <title>The macronuclear genome of Stentor coeruleus: a giant cell with tiny introns.</title>
        <authorList>
            <person name="Slabodnick M."/>
            <person name="Ruby J.G."/>
            <person name="Reiff S.B."/>
            <person name="Swart E.C."/>
            <person name="Gosai S."/>
            <person name="Prabakaran S."/>
            <person name="Witkowska E."/>
            <person name="Larue G.E."/>
            <person name="Fisher S."/>
            <person name="Freeman R.M."/>
            <person name="Gunawardena J."/>
            <person name="Chu W."/>
            <person name="Stover N.A."/>
            <person name="Gregory B.D."/>
            <person name="Nowacki M."/>
            <person name="Derisi J."/>
            <person name="Roy S.W."/>
            <person name="Marshall W.F."/>
            <person name="Sood P."/>
        </authorList>
    </citation>
    <scope>NUCLEOTIDE SEQUENCE [LARGE SCALE GENOMIC DNA]</scope>
    <source>
        <strain evidence="10">WM001</strain>
    </source>
</reference>
<dbReference type="OrthoDB" id="1924421at2759"/>
<dbReference type="PANTHER" id="PTHR22883">
    <property type="entry name" value="ZINC FINGER DHHC DOMAIN CONTAINING PROTEIN"/>
    <property type="match status" value="1"/>
</dbReference>
<dbReference type="Proteomes" id="UP000187209">
    <property type="component" value="Unassembled WGS sequence"/>
</dbReference>
<protein>
    <recommendedName>
        <fullName evidence="7">Palmitoyltransferase</fullName>
        <ecNumber evidence="7">2.3.1.225</ecNumber>
    </recommendedName>
</protein>
<dbReference type="GO" id="GO:0006612">
    <property type="term" value="P:protein targeting to membrane"/>
    <property type="evidence" value="ECO:0007669"/>
    <property type="project" value="TreeGrafter"/>
</dbReference>
<feature type="transmembrane region" description="Helical" evidence="7">
    <location>
        <begin position="87"/>
        <end position="110"/>
    </location>
</feature>
<evidence type="ECO:0000256" key="8">
    <source>
        <dbReference type="SAM" id="MobiDB-lite"/>
    </source>
</evidence>
<dbReference type="EC" id="2.3.1.225" evidence="7"/>
<evidence type="ECO:0000313" key="10">
    <source>
        <dbReference type="EMBL" id="OMJ85869.1"/>
    </source>
</evidence>
<keyword evidence="5 7" id="KW-0472">Membrane</keyword>
<keyword evidence="6 7" id="KW-0012">Acyltransferase</keyword>
<organism evidence="10 11">
    <name type="scientific">Stentor coeruleus</name>
    <dbReference type="NCBI Taxonomy" id="5963"/>
    <lineage>
        <taxon>Eukaryota</taxon>
        <taxon>Sar</taxon>
        <taxon>Alveolata</taxon>
        <taxon>Ciliophora</taxon>
        <taxon>Postciliodesmatophora</taxon>
        <taxon>Heterotrichea</taxon>
        <taxon>Heterotrichida</taxon>
        <taxon>Stentoridae</taxon>
        <taxon>Stentor</taxon>
    </lineage>
</organism>
<comment type="subcellular location">
    <subcellularLocation>
        <location evidence="1">Membrane</location>
        <topology evidence="1">Multi-pass membrane protein</topology>
    </subcellularLocation>
</comment>
<feature type="compositionally biased region" description="Basic and acidic residues" evidence="8">
    <location>
        <begin position="218"/>
        <end position="228"/>
    </location>
</feature>
<evidence type="ECO:0000256" key="5">
    <source>
        <dbReference type="ARBA" id="ARBA00023136"/>
    </source>
</evidence>
<keyword evidence="2 7" id="KW-0808">Transferase</keyword>
<comment type="caution">
    <text evidence="10">The sequence shown here is derived from an EMBL/GenBank/DDBJ whole genome shotgun (WGS) entry which is preliminary data.</text>
</comment>
<evidence type="ECO:0000259" key="9">
    <source>
        <dbReference type="Pfam" id="PF01529"/>
    </source>
</evidence>
<comment type="catalytic activity">
    <reaction evidence="7">
        <text>L-cysteinyl-[protein] + hexadecanoyl-CoA = S-hexadecanoyl-L-cysteinyl-[protein] + CoA</text>
        <dbReference type="Rhea" id="RHEA:36683"/>
        <dbReference type="Rhea" id="RHEA-COMP:10131"/>
        <dbReference type="Rhea" id="RHEA-COMP:11032"/>
        <dbReference type="ChEBI" id="CHEBI:29950"/>
        <dbReference type="ChEBI" id="CHEBI:57287"/>
        <dbReference type="ChEBI" id="CHEBI:57379"/>
        <dbReference type="ChEBI" id="CHEBI:74151"/>
        <dbReference type="EC" id="2.3.1.225"/>
    </reaction>
</comment>
<dbReference type="InterPro" id="IPR039859">
    <property type="entry name" value="PFA4/ZDH16/20/ERF2-like"/>
</dbReference>
<dbReference type="GO" id="GO:0016020">
    <property type="term" value="C:membrane"/>
    <property type="evidence" value="ECO:0007669"/>
    <property type="project" value="UniProtKB-SubCell"/>
</dbReference>
<feature type="transmembrane region" description="Helical" evidence="7">
    <location>
        <begin position="130"/>
        <end position="157"/>
    </location>
</feature>
<evidence type="ECO:0000313" key="11">
    <source>
        <dbReference type="Proteomes" id="UP000187209"/>
    </source>
</evidence>
<proteinExistence type="inferred from homology"/>
<name>A0A1R2CA48_9CILI</name>
<dbReference type="EMBL" id="MPUH01000223">
    <property type="protein sequence ID" value="OMJ85869.1"/>
    <property type="molecule type" value="Genomic_DNA"/>
</dbReference>
<keyword evidence="11" id="KW-1185">Reference proteome</keyword>
<sequence length="263" mass="30375">MIVVLGFVCTYIDPTDPAVKEAKKAEILSKSMDLKKYPKICKICKLHVNLDTKHCRDCDRCVLHFDHHCKWLNNCIGVKNYRVYVHLLVFFEIFNILIVITGAFVLSGIIEKNSIYDRLDEKLRVTSIANGAYMALLVIMNIIALIVFIANSQLLLFHSFLAYKKMTTYEYILERRKQKNKYKISTVKIINEREAIEEVPLEEIFEPYIENPQYSVKDLQENNSDRSQHSNPRIQPENYAIPPLSDSANSDKQEPADASSKIV</sequence>
<feature type="region of interest" description="Disordered" evidence="8">
    <location>
        <begin position="217"/>
        <end position="263"/>
    </location>
</feature>
<comment type="domain">
    <text evidence="7">The DHHC domain is required for palmitoyltransferase activity.</text>
</comment>
<evidence type="ECO:0000256" key="6">
    <source>
        <dbReference type="ARBA" id="ARBA00023315"/>
    </source>
</evidence>
<dbReference type="GO" id="GO:0019706">
    <property type="term" value="F:protein-cysteine S-palmitoyltransferase activity"/>
    <property type="evidence" value="ECO:0007669"/>
    <property type="project" value="UniProtKB-EC"/>
</dbReference>
<accession>A0A1R2CA48</accession>
<dbReference type="GO" id="GO:0005783">
    <property type="term" value="C:endoplasmic reticulum"/>
    <property type="evidence" value="ECO:0007669"/>
    <property type="project" value="TreeGrafter"/>
</dbReference>
<dbReference type="GO" id="GO:0005794">
    <property type="term" value="C:Golgi apparatus"/>
    <property type="evidence" value="ECO:0007669"/>
    <property type="project" value="TreeGrafter"/>
</dbReference>
<dbReference type="AlphaFoldDB" id="A0A1R2CA48"/>
<evidence type="ECO:0000256" key="3">
    <source>
        <dbReference type="ARBA" id="ARBA00022692"/>
    </source>
</evidence>
<evidence type="ECO:0000256" key="4">
    <source>
        <dbReference type="ARBA" id="ARBA00022989"/>
    </source>
</evidence>
<gene>
    <name evidence="10" type="ORF">SteCoe_12711</name>
</gene>
<dbReference type="PROSITE" id="PS50216">
    <property type="entry name" value="DHHC"/>
    <property type="match status" value="1"/>
</dbReference>